<protein>
    <submittedName>
        <fullName evidence="3">Aste57867_19368 protein</fullName>
    </submittedName>
</protein>
<reference evidence="3 4" key="1">
    <citation type="submission" date="2019-03" db="EMBL/GenBank/DDBJ databases">
        <authorList>
            <person name="Gaulin E."/>
            <person name="Dumas B."/>
        </authorList>
    </citation>
    <scope>NUCLEOTIDE SEQUENCE [LARGE SCALE GENOMIC DNA]</scope>
    <source>
        <strain evidence="3">CBS 568.67</strain>
    </source>
</reference>
<organism evidence="3 4">
    <name type="scientific">Aphanomyces stellatus</name>
    <dbReference type="NCBI Taxonomy" id="120398"/>
    <lineage>
        <taxon>Eukaryota</taxon>
        <taxon>Sar</taxon>
        <taxon>Stramenopiles</taxon>
        <taxon>Oomycota</taxon>
        <taxon>Saprolegniomycetes</taxon>
        <taxon>Saprolegniales</taxon>
        <taxon>Verrucalvaceae</taxon>
        <taxon>Aphanomyces</taxon>
    </lineage>
</organism>
<accession>A0A485LGM0</accession>
<keyword evidence="4" id="KW-1185">Reference proteome</keyword>
<evidence type="ECO:0000313" key="4">
    <source>
        <dbReference type="Proteomes" id="UP000332933"/>
    </source>
</evidence>
<reference evidence="2" key="2">
    <citation type="submission" date="2019-06" db="EMBL/GenBank/DDBJ databases">
        <title>Genomics analysis of Aphanomyces spp. identifies a new class of oomycete effector associated with host adaptation.</title>
        <authorList>
            <person name="Gaulin E."/>
        </authorList>
    </citation>
    <scope>NUCLEOTIDE SEQUENCE</scope>
    <source>
        <strain evidence="2">CBS 578.67</strain>
    </source>
</reference>
<feature type="region of interest" description="Disordered" evidence="1">
    <location>
        <begin position="67"/>
        <end position="88"/>
    </location>
</feature>
<dbReference type="EMBL" id="CAADRA010006541">
    <property type="protein sequence ID" value="VFT96082.1"/>
    <property type="molecule type" value="Genomic_DNA"/>
</dbReference>
<dbReference type="OrthoDB" id="78252at2759"/>
<name>A0A485LGM0_9STRA</name>
<dbReference type="EMBL" id="VJMH01006520">
    <property type="protein sequence ID" value="KAF0689096.1"/>
    <property type="molecule type" value="Genomic_DNA"/>
</dbReference>
<evidence type="ECO:0000313" key="2">
    <source>
        <dbReference type="EMBL" id="KAF0689096.1"/>
    </source>
</evidence>
<evidence type="ECO:0000313" key="3">
    <source>
        <dbReference type="EMBL" id="VFT96082.1"/>
    </source>
</evidence>
<sequence>MHPTNNNDAAFPDNDAVDAAFARACADANERSLLELARLQAQRHDIRANLGITRAMMAQWTQEHQAMLASGQLADSSSPRRHNTDDNQ</sequence>
<evidence type="ECO:0000256" key="1">
    <source>
        <dbReference type="SAM" id="MobiDB-lite"/>
    </source>
</evidence>
<gene>
    <name evidence="3" type="primary">Aste57867_19368</name>
    <name evidence="2" type="ORF">As57867_019304</name>
    <name evidence="3" type="ORF">ASTE57867_19368</name>
</gene>
<proteinExistence type="predicted"/>
<dbReference type="AlphaFoldDB" id="A0A485LGM0"/>
<dbReference type="Proteomes" id="UP000332933">
    <property type="component" value="Unassembled WGS sequence"/>
</dbReference>